<dbReference type="InterPro" id="IPR007712">
    <property type="entry name" value="RelE/ParE_toxin"/>
</dbReference>
<evidence type="ECO:0000313" key="2">
    <source>
        <dbReference type="EMBL" id="HDP15974.1"/>
    </source>
</evidence>
<keyword evidence="1" id="KW-1277">Toxin-antitoxin system</keyword>
<proteinExistence type="predicted"/>
<accession>A0A7C1CGT1</accession>
<dbReference type="AlphaFoldDB" id="A0A7C1CGT1"/>
<reference evidence="2" key="1">
    <citation type="journal article" date="2020" name="mSystems">
        <title>Genome- and Community-Level Interaction Insights into Carbon Utilization and Element Cycling Functions of Hydrothermarchaeota in Hydrothermal Sediment.</title>
        <authorList>
            <person name="Zhou Z."/>
            <person name="Liu Y."/>
            <person name="Xu W."/>
            <person name="Pan J."/>
            <person name="Luo Z.H."/>
            <person name="Li M."/>
        </authorList>
    </citation>
    <scope>NUCLEOTIDE SEQUENCE [LARGE SCALE GENOMIC DNA]</scope>
    <source>
        <strain evidence="2">SpSt-116</strain>
    </source>
</reference>
<gene>
    <name evidence="2" type="ORF">ENN26_09420</name>
</gene>
<dbReference type="SUPFAM" id="SSF143011">
    <property type="entry name" value="RelE-like"/>
    <property type="match status" value="1"/>
</dbReference>
<dbReference type="PANTHER" id="PTHR35601">
    <property type="entry name" value="TOXIN RELE"/>
    <property type="match status" value="1"/>
</dbReference>
<sequence length="84" mass="9760">MTCKLEFERPAQRELTGLPETVSKRIQERLLEIAQNPSCDETLRGKLSNLCKTRVGDYRIIYYPAQCTIIIISIGKRENIYEKL</sequence>
<evidence type="ECO:0000256" key="1">
    <source>
        <dbReference type="ARBA" id="ARBA00022649"/>
    </source>
</evidence>
<dbReference type="PANTHER" id="PTHR35601:SF1">
    <property type="entry name" value="TOXIN RELE"/>
    <property type="match status" value="1"/>
</dbReference>
<dbReference type="InterPro" id="IPR035093">
    <property type="entry name" value="RelE/ParE_toxin_dom_sf"/>
</dbReference>
<comment type="caution">
    <text evidence="2">The sequence shown here is derived from an EMBL/GenBank/DDBJ whole genome shotgun (WGS) entry which is preliminary data.</text>
</comment>
<dbReference type="Pfam" id="PF05016">
    <property type="entry name" value="ParE_toxin"/>
    <property type="match status" value="1"/>
</dbReference>
<dbReference type="Gene3D" id="3.30.2310.20">
    <property type="entry name" value="RelE-like"/>
    <property type="match status" value="1"/>
</dbReference>
<name>A0A7C1CGT1_9CREN</name>
<protein>
    <submittedName>
        <fullName evidence="2">Type II toxin-antitoxin system RelE/ParE family toxin</fullName>
    </submittedName>
</protein>
<organism evidence="2">
    <name type="scientific">Thermofilum adornatum</name>
    <dbReference type="NCBI Taxonomy" id="1365176"/>
    <lineage>
        <taxon>Archaea</taxon>
        <taxon>Thermoproteota</taxon>
        <taxon>Thermoprotei</taxon>
        <taxon>Thermofilales</taxon>
        <taxon>Thermofilaceae</taxon>
        <taxon>Thermofilum</taxon>
    </lineage>
</organism>
<dbReference type="EMBL" id="DSAY01000177">
    <property type="protein sequence ID" value="HDP15974.1"/>
    <property type="molecule type" value="Genomic_DNA"/>
</dbReference>